<evidence type="ECO:0000313" key="3">
    <source>
        <dbReference type="Proteomes" id="UP000226031"/>
    </source>
</evidence>
<gene>
    <name evidence="2" type="ORF">GX50_02833</name>
</gene>
<evidence type="ECO:0000313" key="2">
    <source>
        <dbReference type="EMBL" id="PGH34350.1"/>
    </source>
</evidence>
<evidence type="ECO:0000256" key="1">
    <source>
        <dbReference type="SAM" id="Phobius"/>
    </source>
</evidence>
<dbReference type="Proteomes" id="UP000226031">
    <property type="component" value="Unassembled WGS sequence"/>
</dbReference>
<comment type="caution">
    <text evidence="2">The sequence shown here is derived from an EMBL/GenBank/DDBJ whole genome shotgun (WGS) entry which is preliminary data.</text>
</comment>
<organism evidence="2 3">
    <name type="scientific">[Emmonsia] crescens</name>
    <dbReference type="NCBI Taxonomy" id="73230"/>
    <lineage>
        <taxon>Eukaryota</taxon>
        <taxon>Fungi</taxon>
        <taxon>Dikarya</taxon>
        <taxon>Ascomycota</taxon>
        <taxon>Pezizomycotina</taxon>
        <taxon>Eurotiomycetes</taxon>
        <taxon>Eurotiomycetidae</taxon>
        <taxon>Onygenales</taxon>
        <taxon>Ajellomycetaceae</taxon>
        <taxon>Emergomyces</taxon>
    </lineage>
</organism>
<accession>A0A2B7ZM12</accession>
<keyword evidence="1" id="KW-1133">Transmembrane helix</keyword>
<dbReference type="EMBL" id="PDND01000042">
    <property type="protein sequence ID" value="PGH34350.1"/>
    <property type="molecule type" value="Genomic_DNA"/>
</dbReference>
<feature type="transmembrane region" description="Helical" evidence="1">
    <location>
        <begin position="12"/>
        <end position="32"/>
    </location>
</feature>
<protein>
    <submittedName>
        <fullName evidence="2">Uncharacterized protein</fullName>
    </submittedName>
</protein>
<keyword evidence="1" id="KW-0472">Membrane</keyword>
<name>A0A2B7ZM12_9EURO</name>
<proteinExistence type="predicted"/>
<sequence>MNAFNSAGSLPMHTATFQISIVDIFFPGFTSISASIQQLLVTDLNSCAHILCFCSMLLFLVHGSPCSDSKRRLHDASGLNVAILPSCGTALTIAWLDFFLTCMEFLTILDTTLTTRVHFTSKCTDMTGRSSVEMSCTGQITMTLEAMRFCEWAYPMNSPRNVITGTHPAQSMSCITLHMIYQLPSRA</sequence>
<feature type="transmembrane region" description="Helical" evidence="1">
    <location>
        <begin position="44"/>
        <end position="62"/>
    </location>
</feature>
<dbReference type="STRING" id="73230.A0A2B7ZM12"/>
<reference evidence="2 3" key="1">
    <citation type="submission" date="2017-10" db="EMBL/GenBank/DDBJ databases">
        <title>Comparative genomics in systemic dimorphic fungi from Ajellomycetaceae.</title>
        <authorList>
            <person name="Munoz J.F."/>
            <person name="Mcewen J.G."/>
            <person name="Clay O.K."/>
            <person name="Cuomo C.A."/>
        </authorList>
    </citation>
    <scope>NUCLEOTIDE SEQUENCE [LARGE SCALE GENOMIC DNA]</scope>
    <source>
        <strain evidence="2 3">UAMH4076</strain>
    </source>
</reference>
<keyword evidence="3" id="KW-1185">Reference proteome</keyword>
<feature type="transmembrane region" description="Helical" evidence="1">
    <location>
        <begin position="82"/>
        <end position="106"/>
    </location>
</feature>
<dbReference type="AlphaFoldDB" id="A0A2B7ZM12"/>
<keyword evidence="1" id="KW-0812">Transmembrane</keyword>